<evidence type="ECO:0000313" key="12">
    <source>
        <dbReference type="Proteomes" id="UP001054889"/>
    </source>
</evidence>
<feature type="compositionally biased region" description="Basic and acidic residues" evidence="8">
    <location>
        <begin position="260"/>
        <end position="272"/>
    </location>
</feature>
<dbReference type="Pfam" id="PF02469">
    <property type="entry name" value="Fasciclin"/>
    <property type="match status" value="1"/>
</dbReference>
<accession>A0AAV5BVC9</accession>
<comment type="subcellular location">
    <subcellularLocation>
        <location evidence="1">Cell membrane</location>
        <topology evidence="1">Lipid-anchor</topology>
        <topology evidence="1">GPI-anchor</topology>
    </subcellularLocation>
</comment>
<dbReference type="AlphaFoldDB" id="A0AAV5BVC9"/>
<evidence type="ECO:0000256" key="4">
    <source>
        <dbReference type="ARBA" id="ARBA00022622"/>
    </source>
</evidence>
<dbReference type="PROSITE" id="PS50213">
    <property type="entry name" value="FAS1"/>
    <property type="match status" value="1"/>
</dbReference>
<gene>
    <name evidence="11" type="primary">ga06631</name>
    <name evidence="11" type="ORF">PR202_ga06631</name>
</gene>
<keyword evidence="6" id="KW-0472">Membrane</keyword>
<evidence type="ECO:0000256" key="9">
    <source>
        <dbReference type="SAM" id="SignalP"/>
    </source>
</evidence>
<evidence type="ECO:0000256" key="8">
    <source>
        <dbReference type="SAM" id="MobiDB-lite"/>
    </source>
</evidence>
<comment type="similarity">
    <text evidence="2">Belongs to the fasciclin-like AGP family.</text>
</comment>
<keyword evidence="4" id="KW-0325">Glycoprotein</keyword>
<feature type="domain" description="FAS1" evidence="10">
    <location>
        <begin position="25"/>
        <end position="152"/>
    </location>
</feature>
<feature type="chain" id="PRO_5043853843" description="FAS1 domain-containing protein" evidence="9">
    <location>
        <begin position="26"/>
        <end position="316"/>
    </location>
</feature>
<comment type="caution">
    <text evidence="11">The sequence shown here is derived from an EMBL/GenBank/DDBJ whole genome shotgun (WGS) entry which is preliminary data.</text>
</comment>
<evidence type="ECO:0000256" key="6">
    <source>
        <dbReference type="ARBA" id="ARBA00023136"/>
    </source>
</evidence>
<evidence type="ECO:0000256" key="3">
    <source>
        <dbReference type="ARBA" id="ARBA00022475"/>
    </source>
</evidence>
<feature type="signal peptide" evidence="9">
    <location>
        <begin position="1"/>
        <end position="25"/>
    </location>
</feature>
<keyword evidence="5 9" id="KW-0732">Signal</keyword>
<evidence type="ECO:0000313" key="11">
    <source>
        <dbReference type="EMBL" id="GJM90359.1"/>
    </source>
</evidence>
<dbReference type="InterPro" id="IPR000782">
    <property type="entry name" value="FAS1_domain"/>
</dbReference>
<dbReference type="PANTHER" id="PTHR32382">
    <property type="entry name" value="FASCICLIN-LIKE ARABINOGALACTAN PROTEIN"/>
    <property type="match status" value="1"/>
</dbReference>
<protein>
    <recommendedName>
        <fullName evidence="10">FAS1 domain-containing protein</fullName>
    </recommendedName>
</protein>
<keyword evidence="7" id="KW-0449">Lipoprotein</keyword>
<keyword evidence="4" id="KW-0336">GPI-anchor</keyword>
<dbReference type="PANTHER" id="PTHR32382:SF34">
    <property type="entry name" value="FASCICLIN-LIKE ARABINOGALACTAN PROTEIN 3"/>
    <property type="match status" value="1"/>
</dbReference>
<feature type="region of interest" description="Disordered" evidence="8">
    <location>
        <begin position="251"/>
        <end position="273"/>
    </location>
</feature>
<evidence type="ECO:0000256" key="5">
    <source>
        <dbReference type="ARBA" id="ARBA00022729"/>
    </source>
</evidence>
<reference evidence="11" key="1">
    <citation type="journal article" date="2018" name="DNA Res.">
        <title>Multiple hybrid de novo genome assembly of finger millet, an orphan allotetraploid crop.</title>
        <authorList>
            <person name="Hatakeyama M."/>
            <person name="Aluri S."/>
            <person name="Balachadran M.T."/>
            <person name="Sivarajan S.R."/>
            <person name="Patrignani A."/>
            <person name="Gruter S."/>
            <person name="Poveda L."/>
            <person name="Shimizu-Inatsugi R."/>
            <person name="Baeten J."/>
            <person name="Francoijs K.J."/>
            <person name="Nataraja K.N."/>
            <person name="Reddy Y.A.N."/>
            <person name="Phadnis S."/>
            <person name="Ravikumar R.L."/>
            <person name="Schlapbach R."/>
            <person name="Sreeman S.M."/>
            <person name="Shimizu K.K."/>
        </authorList>
    </citation>
    <scope>NUCLEOTIDE SEQUENCE</scope>
</reference>
<evidence type="ECO:0000256" key="2">
    <source>
        <dbReference type="ARBA" id="ARBA00007843"/>
    </source>
</evidence>
<evidence type="ECO:0000256" key="1">
    <source>
        <dbReference type="ARBA" id="ARBA00004609"/>
    </source>
</evidence>
<dbReference type="Gene3D" id="2.30.180.10">
    <property type="entry name" value="FAS1 domain"/>
    <property type="match status" value="1"/>
</dbReference>
<reference evidence="11" key="2">
    <citation type="submission" date="2021-12" db="EMBL/GenBank/DDBJ databases">
        <title>Resequencing data analysis of finger millet.</title>
        <authorList>
            <person name="Hatakeyama M."/>
            <person name="Aluri S."/>
            <person name="Balachadran M.T."/>
            <person name="Sivarajan S.R."/>
            <person name="Poveda L."/>
            <person name="Shimizu-Inatsugi R."/>
            <person name="Schlapbach R."/>
            <person name="Sreeman S.M."/>
            <person name="Shimizu K.K."/>
        </authorList>
    </citation>
    <scope>NUCLEOTIDE SEQUENCE</scope>
</reference>
<dbReference type="InterPro" id="IPR036378">
    <property type="entry name" value="FAS1_dom_sf"/>
</dbReference>
<dbReference type="GO" id="GO:0005886">
    <property type="term" value="C:plasma membrane"/>
    <property type="evidence" value="ECO:0007669"/>
    <property type="project" value="UniProtKB-SubCell"/>
</dbReference>
<organism evidence="11 12">
    <name type="scientific">Eleusine coracana subsp. coracana</name>
    <dbReference type="NCBI Taxonomy" id="191504"/>
    <lineage>
        <taxon>Eukaryota</taxon>
        <taxon>Viridiplantae</taxon>
        <taxon>Streptophyta</taxon>
        <taxon>Embryophyta</taxon>
        <taxon>Tracheophyta</taxon>
        <taxon>Spermatophyta</taxon>
        <taxon>Magnoliopsida</taxon>
        <taxon>Liliopsida</taxon>
        <taxon>Poales</taxon>
        <taxon>Poaceae</taxon>
        <taxon>PACMAD clade</taxon>
        <taxon>Chloridoideae</taxon>
        <taxon>Cynodonteae</taxon>
        <taxon>Eleusininae</taxon>
        <taxon>Eleusine</taxon>
    </lineage>
</organism>
<dbReference type="InterPro" id="IPR033254">
    <property type="entry name" value="Plant_FLA"/>
</dbReference>
<dbReference type="GO" id="GO:0098552">
    <property type="term" value="C:side of membrane"/>
    <property type="evidence" value="ECO:0007669"/>
    <property type="project" value="UniProtKB-KW"/>
</dbReference>
<keyword evidence="3" id="KW-1003">Cell membrane</keyword>
<evidence type="ECO:0000256" key="7">
    <source>
        <dbReference type="ARBA" id="ARBA00023288"/>
    </source>
</evidence>
<keyword evidence="12" id="KW-1185">Reference proteome</keyword>
<proteinExistence type="inferred from homology"/>
<evidence type="ECO:0000259" key="10">
    <source>
        <dbReference type="PROSITE" id="PS50213"/>
    </source>
</evidence>
<sequence>MAPNEQLPFLLLALLLLVPPPAAGAFNITKILADFPEFDVLNALLLDTGLAHAINTREAVTLLAPNNTAFVALARGAPRGTTRSFIADLLALHVVLDYLDAPKLAAMQRGRRGDGSVLTTLLQSTRDVPRKAGFLRVGSSSNASASGGDRVTFSSAAPGGQRNATFERQVVAQPYNVSVLQVSGFVVPPGIKFVQPFPPPRARRHVAAPPPGQAPARAGAWAHAPASVWVRPADTVAGEAVPYTRPHGYSAAAAGGGDGSHSDTQRARRHGGEATVVTIGRRWTQSGQLVEWTCRGSWNHDLPAWEFVNKVPPWER</sequence>
<name>A0AAV5BVC9_ELECO</name>
<dbReference type="Proteomes" id="UP001054889">
    <property type="component" value="Unassembled WGS sequence"/>
</dbReference>
<dbReference type="SUPFAM" id="SSF82153">
    <property type="entry name" value="FAS1 domain"/>
    <property type="match status" value="1"/>
</dbReference>
<dbReference type="EMBL" id="BQKI01000003">
    <property type="protein sequence ID" value="GJM90359.1"/>
    <property type="molecule type" value="Genomic_DNA"/>
</dbReference>